<feature type="compositionally biased region" description="Basic and acidic residues" evidence="1">
    <location>
        <begin position="11"/>
        <end position="32"/>
    </location>
</feature>
<name>D5MGW8_METO1</name>
<accession>D5MGW8</accession>
<evidence type="ECO:0000313" key="2">
    <source>
        <dbReference type="EMBL" id="CBE68999.1"/>
    </source>
</evidence>
<proteinExistence type="predicted"/>
<dbReference type="Proteomes" id="UP000006898">
    <property type="component" value="Chromosome"/>
</dbReference>
<reference evidence="2" key="1">
    <citation type="submission" date="2009-09" db="EMBL/GenBank/DDBJ databases">
        <authorList>
            <person name="Genoscope - CEA"/>
        </authorList>
    </citation>
    <scope>NUCLEOTIDE SEQUENCE</scope>
</reference>
<evidence type="ECO:0000256" key="1">
    <source>
        <dbReference type="SAM" id="MobiDB-lite"/>
    </source>
</evidence>
<dbReference type="KEGG" id="mox:DAMO_1949"/>
<feature type="region of interest" description="Disordered" evidence="1">
    <location>
        <begin position="1"/>
        <end position="38"/>
    </location>
</feature>
<sequence length="38" mass="3977">MGVSSITSGSGERESVEAQHPESADAAIERSQSKAQQM</sequence>
<reference evidence="2" key="2">
    <citation type="journal article" date="2010" name="Nature">
        <title>Nitrite-driven anaerobic methane oxidation by oxygenic bacteria.</title>
        <authorList>
            <person name="Ettwig K.F."/>
            <person name="Butler M.K."/>
            <person name="Le Paslier D."/>
            <person name="Pelletier E."/>
            <person name="Mangenot S."/>
            <person name="Kuypers M.M.M."/>
            <person name="Schreiber F."/>
            <person name="Dutilh B.E."/>
            <person name="Zedelius J."/>
            <person name="de Beer D."/>
            <person name="Gloerich J."/>
            <person name="Wessels H.J.C.T."/>
            <person name="van Allen T."/>
            <person name="Luesken F."/>
            <person name="Wu M."/>
            <person name="van de Pas-Schoonen K.T."/>
            <person name="Op den Camp H.J.M."/>
            <person name="Janssen-Megens E.M."/>
            <person name="Francoijs K-J."/>
            <person name="Stunnenberg H."/>
            <person name="Weissenbach J."/>
            <person name="Jetten M.S.M."/>
            <person name="Strous M."/>
        </authorList>
    </citation>
    <scope>NUCLEOTIDE SEQUENCE [LARGE SCALE GENOMIC DNA]</scope>
</reference>
<dbReference type="HOGENOM" id="CLU_3326078_0_0_0"/>
<gene>
    <name evidence="2" type="ORF">DAMO_1949</name>
</gene>
<organism evidence="2">
    <name type="scientific">Methylomirabilis oxygeniifera</name>
    <dbReference type="NCBI Taxonomy" id="671143"/>
    <lineage>
        <taxon>Bacteria</taxon>
        <taxon>Candidatus Methylomirabilota</taxon>
        <taxon>Candidatus Methylomirabilia</taxon>
        <taxon>Candidatus Methylomirabilales</taxon>
        <taxon>Candidatus Methylomirabilaceae</taxon>
        <taxon>Candidatus Methylomirabilis</taxon>
    </lineage>
</organism>
<protein>
    <submittedName>
        <fullName evidence="2">Uncharacterized protein</fullName>
    </submittedName>
</protein>
<dbReference type="STRING" id="671143.DAMO_1949"/>
<feature type="compositionally biased region" description="Polar residues" evidence="1">
    <location>
        <begin position="1"/>
        <end position="10"/>
    </location>
</feature>
<dbReference type="AlphaFoldDB" id="D5MGW8"/>
<dbReference type="EMBL" id="FP565575">
    <property type="protein sequence ID" value="CBE68999.1"/>
    <property type="molecule type" value="Genomic_DNA"/>
</dbReference>